<dbReference type="PIRSF" id="PIRSF004923">
    <property type="entry name" value="RseC"/>
    <property type="match status" value="1"/>
</dbReference>
<keyword evidence="1" id="KW-0472">Membrane</keyword>
<dbReference type="Proteomes" id="UP000654401">
    <property type="component" value="Unassembled WGS sequence"/>
</dbReference>
<name>A0A8J6P491_9GAMM</name>
<feature type="transmembrane region" description="Helical" evidence="1">
    <location>
        <begin position="79"/>
        <end position="104"/>
    </location>
</feature>
<proteinExistence type="predicted"/>
<protein>
    <submittedName>
        <fullName evidence="2">SoxR reducing system RseC family protein</fullName>
    </submittedName>
</protein>
<keyword evidence="1" id="KW-0812">Transmembrane</keyword>
<evidence type="ECO:0000313" key="2">
    <source>
        <dbReference type="EMBL" id="MBC8519994.1"/>
    </source>
</evidence>
<organism evidence="2 3">
    <name type="scientific">Candidatus Thiopontia autotrophica</name>
    <dbReference type="NCBI Taxonomy" id="2841688"/>
    <lineage>
        <taxon>Bacteria</taxon>
        <taxon>Pseudomonadati</taxon>
        <taxon>Pseudomonadota</taxon>
        <taxon>Gammaproteobacteria</taxon>
        <taxon>Candidatus Thiopontia</taxon>
    </lineage>
</organism>
<comment type="caution">
    <text evidence="2">The sequence shown here is derived from an EMBL/GenBank/DDBJ whole genome shotgun (WGS) entry which is preliminary data.</text>
</comment>
<dbReference type="InterPro" id="IPR026268">
    <property type="entry name" value="RseC"/>
</dbReference>
<keyword evidence="1" id="KW-1133">Transmembrane helix</keyword>
<dbReference type="EMBL" id="JACNFK010000031">
    <property type="protein sequence ID" value="MBC8519994.1"/>
    <property type="molecule type" value="Genomic_DNA"/>
</dbReference>
<dbReference type="PANTHER" id="PTHR35867:SF1">
    <property type="entry name" value="PROTEIN RSEC"/>
    <property type="match status" value="1"/>
</dbReference>
<reference evidence="2 3" key="1">
    <citation type="submission" date="2020-08" db="EMBL/GenBank/DDBJ databases">
        <title>Bridging the membrane lipid divide: bacteria of the FCB group superphylum have the potential to synthesize archaeal ether lipids.</title>
        <authorList>
            <person name="Villanueva L."/>
            <person name="Von Meijenfeldt F.A.B."/>
            <person name="Westbye A.B."/>
            <person name="Yadav S."/>
            <person name="Hopmans E.C."/>
            <person name="Dutilh B.E."/>
            <person name="Sinninghe Damste J.S."/>
        </authorList>
    </citation>
    <scope>NUCLEOTIDE SEQUENCE [LARGE SCALE GENOMIC DNA]</scope>
    <source>
        <strain evidence="2">NIOZ-UU100</strain>
    </source>
</reference>
<dbReference type="InterPro" id="IPR007359">
    <property type="entry name" value="SigmaE_reg_RseC_MucC"/>
</dbReference>
<feature type="transmembrane region" description="Helical" evidence="1">
    <location>
        <begin position="110"/>
        <end position="127"/>
    </location>
</feature>
<sequence length="154" mass="16859">MVKEMATVVAVDGDKAWVETTRQSSCGSCESSSGCGTATFSKVLGNRPFRVQVENPLHAKIGEQVIIAISENSLMKGAVLLYMIPLLALFLFALIGQWVMANWFGSVQEWVTVVAGAAGAYAVVLWMKSKGWFEQQEMVPVITEVKAQYFVTMD</sequence>
<evidence type="ECO:0000313" key="3">
    <source>
        <dbReference type="Proteomes" id="UP000654401"/>
    </source>
</evidence>
<dbReference type="PANTHER" id="PTHR35867">
    <property type="entry name" value="PROTEIN RSEC"/>
    <property type="match status" value="1"/>
</dbReference>
<dbReference type="AlphaFoldDB" id="A0A8J6P491"/>
<gene>
    <name evidence="2" type="ORF">H8D24_06280</name>
</gene>
<dbReference type="Pfam" id="PF04246">
    <property type="entry name" value="RseC_MucC"/>
    <property type="match status" value="1"/>
</dbReference>
<evidence type="ECO:0000256" key="1">
    <source>
        <dbReference type="SAM" id="Phobius"/>
    </source>
</evidence>
<accession>A0A8J6P491</accession>